<evidence type="ECO:0000313" key="3">
    <source>
        <dbReference type="Proteomes" id="UP001302126"/>
    </source>
</evidence>
<sequence>MEFREEALTPLSSSSTLHVSRCVQTKIRGSGESPGPGLLVRRSKGDGRVKRRDHRERGGEGQGEGSLEKWRSRRPWAWWSQRSLGPSPLPAGQQAPPVLSGGSTLLMIDLGKVNYEYNIGKRKLAVDCCDSRAPSLCAVNDKSMCKSDCVCQTDLALAELRKLLLRAGTNFRGPKSTRKACGLGISSEGVAPNLSGERVPTITIEVPVRSTAADSRPSG</sequence>
<feature type="region of interest" description="Disordered" evidence="1">
    <location>
        <begin position="1"/>
        <end position="68"/>
    </location>
</feature>
<keyword evidence="3" id="KW-1185">Reference proteome</keyword>
<organism evidence="2 3">
    <name type="scientific">Podospora australis</name>
    <dbReference type="NCBI Taxonomy" id="1536484"/>
    <lineage>
        <taxon>Eukaryota</taxon>
        <taxon>Fungi</taxon>
        <taxon>Dikarya</taxon>
        <taxon>Ascomycota</taxon>
        <taxon>Pezizomycotina</taxon>
        <taxon>Sordariomycetes</taxon>
        <taxon>Sordariomycetidae</taxon>
        <taxon>Sordariales</taxon>
        <taxon>Podosporaceae</taxon>
        <taxon>Podospora</taxon>
    </lineage>
</organism>
<name>A0AAN7AJM0_9PEZI</name>
<reference evidence="2" key="1">
    <citation type="journal article" date="2023" name="Mol. Phylogenet. Evol.">
        <title>Genome-scale phylogeny and comparative genomics of the fungal order Sordariales.</title>
        <authorList>
            <person name="Hensen N."/>
            <person name="Bonometti L."/>
            <person name="Westerberg I."/>
            <person name="Brannstrom I.O."/>
            <person name="Guillou S."/>
            <person name="Cros-Aarteil S."/>
            <person name="Calhoun S."/>
            <person name="Haridas S."/>
            <person name="Kuo A."/>
            <person name="Mondo S."/>
            <person name="Pangilinan J."/>
            <person name="Riley R."/>
            <person name="LaButti K."/>
            <person name="Andreopoulos B."/>
            <person name="Lipzen A."/>
            <person name="Chen C."/>
            <person name="Yan M."/>
            <person name="Daum C."/>
            <person name="Ng V."/>
            <person name="Clum A."/>
            <person name="Steindorff A."/>
            <person name="Ohm R.A."/>
            <person name="Martin F."/>
            <person name="Silar P."/>
            <person name="Natvig D.O."/>
            <person name="Lalanne C."/>
            <person name="Gautier V."/>
            <person name="Ament-Velasquez S.L."/>
            <person name="Kruys A."/>
            <person name="Hutchinson M.I."/>
            <person name="Powell A.J."/>
            <person name="Barry K."/>
            <person name="Miller A.N."/>
            <person name="Grigoriev I.V."/>
            <person name="Debuchy R."/>
            <person name="Gladieux P."/>
            <person name="Hiltunen Thoren M."/>
            <person name="Johannesson H."/>
        </authorList>
    </citation>
    <scope>NUCLEOTIDE SEQUENCE</scope>
    <source>
        <strain evidence="2">PSN309</strain>
    </source>
</reference>
<reference evidence="2" key="2">
    <citation type="submission" date="2023-05" db="EMBL/GenBank/DDBJ databases">
        <authorList>
            <consortium name="Lawrence Berkeley National Laboratory"/>
            <person name="Steindorff A."/>
            <person name="Hensen N."/>
            <person name="Bonometti L."/>
            <person name="Westerberg I."/>
            <person name="Brannstrom I.O."/>
            <person name="Guillou S."/>
            <person name="Cros-Aarteil S."/>
            <person name="Calhoun S."/>
            <person name="Haridas S."/>
            <person name="Kuo A."/>
            <person name="Mondo S."/>
            <person name="Pangilinan J."/>
            <person name="Riley R."/>
            <person name="Labutti K."/>
            <person name="Andreopoulos B."/>
            <person name="Lipzen A."/>
            <person name="Chen C."/>
            <person name="Yanf M."/>
            <person name="Daum C."/>
            <person name="Ng V."/>
            <person name="Clum A."/>
            <person name="Ohm R."/>
            <person name="Martin F."/>
            <person name="Silar P."/>
            <person name="Natvig D."/>
            <person name="Lalanne C."/>
            <person name="Gautier V."/>
            <person name="Ament-Velasquez S.L."/>
            <person name="Kruys A."/>
            <person name="Hutchinson M.I."/>
            <person name="Powell A.J."/>
            <person name="Barry K."/>
            <person name="Miller A.N."/>
            <person name="Grigoriev I.V."/>
            <person name="Debuchy R."/>
            <person name="Gladieux P."/>
            <person name="Thoren M.H."/>
            <person name="Johannesson H."/>
        </authorList>
    </citation>
    <scope>NUCLEOTIDE SEQUENCE</scope>
    <source>
        <strain evidence="2">PSN309</strain>
    </source>
</reference>
<evidence type="ECO:0000313" key="2">
    <source>
        <dbReference type="EMBL" id="KAK4189608.1"/>
    </source>
</evidence>
<dbReference type="EMBL" id="MU864373">
    <property type="protein sequence ID" value="KAK4189608.1"/>
    <property type="molecule type" value="Genomic_DNA"/>
</dbReference>
<protein>
    <submittedName>
        <fullName evidence="2">Uncharacterized protein</fullName>
    </submittedName>
</protein>
<gene>
    <name evidence="2" type="ORF">QBC35DRAFT_472471</name>
</gene>
<dbReference type="Proteomes" id="UP001302126">
    <property type="component" value="Unassembled WGS sequence"/>
</dbReference>
<proteinExistence type="predicted"/>
<dbReference type="AlphaFoldDB" id="A0AAN7AJM0"/>
<comment type="caution">
    <text evidence="2">The sequence shown here is derived from an EMBL/GenBank/DDBJ whole genome shotgun (WGS) entry which is preliminary data.</text>
</comment>
<evidence type="ECO:0000256" key="1">
    <source>
        <dbReference type="SAM" id="MobiDB-lite"/>
    </source>
</evidence>
<accession>A0AAN7AJM0</accession>